<keyword evidence="3" id="KW-1185">Reference proteome</keyword>
<dbReference type="AlphaFoldDB" id="A0A1Y0KZ67"/>
<evidence type="ECO:0000313" key="3">
    <source>
        <dbReference type="Proteomes" id="UP000231179"/>
    </source>
</evidence>
<organism evidence="2 3">
    <name type="scientific">Spiroplasma clarkii</name>
    <dbReference type="NCBI Taxonomy" id="2139"/>
    <lineage>
        <taxon>Bacteria</taxon>
        <taxon>Bacillati</taxon>
        <taxon>Mycoplasmatota</taxon>
        <taxon>Mollicutes</taxon>
        <taxon>Entomoplasmatales</taxon>
        <taxon>Spiroplasmataceae</taxon>
        <taxon>Spiroplasma</taxon>
    </lineage>
</organism>
<sequence length="482" mass="54623">MKKLLSIIGVVGLVASSGSTVLACGAKPVNEGEGSGLQDLIAKFNAKIAQVITEHFSDRTEKFNIEAKDGSNHPFSRTKLMANGINKDAEESNYPEIDEEQLGAISQNLSTILETNDLAASINDISSKSNEFDILTNNGPIVSKIEFDKSSIKINYTRSITESEDNPVSLFLADLNASLKISYKYNGINSELVSKEFTPNLTLLISDSDNIIDQINEIYTEIQESYNKDEELTWWKHSTLYEPVVEKYKMFEMYSDVTRIWRLQAHYQENTRFNEALNSILVNLDGTFKDSTFSLDEVEVLSETLNSKVSTGESVIETYETETGGTHPLHKPLFSELLIDGQSHNFVDPDESRQVNDSIFNLLNVEAKDQINSYHENLKDYYAEKPNFDVQDEEMKSLLDRDNFMNGSVALQNIKLNVTENYSVKLNTINMEWVLAVSGETWNNEPINESHIGEAMYWNTEWGIQRFQFIWGLQERKGSVIQ</sequence>
<dbReference type="Proteomes" id="UP000231179">
    <property type="component" value="Chromosome"/>
</dbReference>
<dbReference type="KEGG" id="scla:SCLARK_0015"/>
<dbReference type="EMBL" id="CP024870">
    <property type="protein sequence ID" value="ATX71637.1"/>
    <property type="molecule type" value="Genomic_DNA"/>
</dbReference>
<dbReference type="PROSITE" id="PS51257">
    <property type="entry name" value="PROKAR_LIPOPROTEIN"/>
    <property type="match status" value="1"/>
</dbReference>
<accession>A0A1Y0KZ67</accession>
<gene>
    <name evidence="2" type="ORF">SCLAR_v1c13390</name>
</gene>
<dbReference type="NCBIfam" id="NF038029">
    <property type="entry name" value="LP_plasma"/>
    <property type="match status" value="1"/>
</dbReference>
<dbReference type="RefSeq" id="WP_100255163.1">
    <property type="nucleotide sequence ID" value="NZ_CP015819.1"/>
</dbReference>
<dbReference type="InterPro" id="IPR054816">
    <property type="entry name" value="Lipoprotein_mollicutes-type_CS"/>
</dbReference>
<reference evidence="2 3" key="1">
    <citation type="submission" date="2017-11" db="EMBL/GenBank/DDBJ databases">
        <title>Complete genome sequence of Spiroplasma clarkii CN-5 (DSM 19994).</title>
        <authorList>
            <person name="Tsai Y.-M."/>
            <person name="Chang A."/>
            <person name="Lo W.-S."/>
            <person name="Kuo C.-H."/>
        </authorList>
    </citation>
    <scope>NUCLEOTIDE SEQUENCE [LARGE SCALE GENOMIC DNA]</scope>
    <source>
        <strain evidence="2 3">CN-5</strain>
    </source>
</reference>
<feature type="chain" id="PRO_5012304835" description="Lipoprotein" evidence="1">
    <location>
        <begin position="24"/>
        <end position="482"/>
    </location>
</feature>
<feature type="signal peptide" evidence="1">
    <location>
        <begin position="1"/>
        <end position="23"/>
    </location>
</feature>
<keyword evidence="1" id="KW-0732">Signal</keyword>
<proteinExistence type="predicted"/>
<evidence type="ECO:0000256" key="1">
    <source>
        <dbReference type="SAM" id="SignalP"/>
    </source>
</evidence>
<dbReference type="OrthoDB" id="387750at2"/>
<protein>
    <recommendedName>
        <fullName evidence="4">Lipoprotein</fullName>
    </recommendedName>
</protein>
<evidence type="ECO:0000313" key="2">
    <source>
        <dbReference type="EMBL" id="ATX71637.1"/>
    </source>
</evidence>
<evidence type="ECO:0008006" key="4">
    <source>
        <dbReference type="Google" id="ProtNLM"/>
    </source>
</evidence>
<name>A0A1Y0KZ67_9MOLU</name>